<reference evidence="1 2" key="1">
    <citation type="journal article" date="2010" name="Int. J. Syst. Evol. Microbiol.">
        <title>Vagococcus penaei sp. nov., isolated from spoilage microbiota of cooked shrimp (Penaeus vannamei).</title>
        <authorList>
            <person name="Jaffres E."/>
            <person name="Prevost H."/>
            <person name="Rossero A."/>
            <person name="Joffraud J.J."/>
            <person name="Dousset X."/>
        </authorList>
    </citation>
    <scope>NUCLEOTIDE SEQUENCE [LARGE SCALE GENOMIC DNA]</scope>
    <source>
        <strain evidence="1 2">CD276</strain>
    </source>
</reference>
<evidence type="ECO:0000313" key="2">
    <source>
        <dbReference type="Proteomes" id="UP000188246"/>
    </source>
</evidence>
<dbReference type="RefSeq" id="WP_077276191.1">
    <property type="nucleotide sequence ID" value="NZ_CP019609.1"/>
</dbReference>
<dbReference type="KEGG" id="vpi:BW732_07710"/>
<dbReference type="OrthoDB" id="1928173at2"/>
<sequence>MIIRNKKILYSKGIAYYPELEALRLKSELASGWQIEKLNCLGFYIFKKVLPQEQEFVIDFYSGAKKEASEYEELYAICGWQPVITYRHRYYIFSAPAGTSPVYTDEDTFTTRLSAENNWLLKNYTIYGLLSLLLTVLIQLSPVKSMLMTLPWFYYILSTVLMVGVLFPIIGMSLIAYYRVIYPNRKSSYCHPDRFAKRQRFIRDMLLTALIGGVIGGLAGFISSWFNLI</sequence>
<dbReference type="Pfam" id="PF11193">
    <property type="entry name" value="DUF2812"/>
    <property type="match status" value="1"/>
</dbReference>
<evidence type="ECO:0000313" key="1">
    <source>
        <dbReference type="EMBL" id="AQP54116.1"/>
    </source>
</evidence>
<dbReference type="STRING" id="633807.BW732_07710"/>
<organism evidence="1 2">
    <name type="scientific">Vagococcus penaei</name>
    <dbReference type="NCBI Taxonomy" id="633807"/>
    <lineage>
        <taxon>Bacteria</taxon>
        <taxon>Bacillati</taxon>
        <taxon>Bacillota</taxon>
        <taxon>Bacilli</taxon>
        <taxon>Lactobacillales</taxon>
        <taxon>Enterococcaceae</taxon>
        <taxon>Vagococcus</taxon>
    </lineage>
</organism>
<proteinExistence type="predicted"/>
<accession>A0A1Q2D6R5</accession>
<dbReference type="InterPro" id="IPR021359">
    <property type="entry name" value="DUF2812"/>
</dbReference>
<dbReference type="EMBL" id="CP019609">
    <property type="protein sequence ID" value="AQP54116.1"/>
    <property type="molecule type" value="Genomic_DNA"/>
</dbReference>
<dbReference type="AlphaFoldDB" id="A0A1Q2D6R5"/>
<protein>
    <submittedName>
        <fullName evidence="1">Uncharacterized protein</fullName>
    </submittedName>
</protein>
<gene>
    <name evidence="1" type="ORF">BW732_07710</name>
</gene>
<name>A0A1Q2D6R5_9ENTE</name>
<dbReference type="Proteomes" id="UP000188246">
    <property type="component" value="Chromosome"/>
</dbReference>
<keyword evidence="2" id="KW-1185">Reference proteome</keyword>